<protein>
    <submittedName>
        <fullName evidence="1">Uncharacterized protein</fullName>
    </submittedName>
</protein>
<keyword evidence="2" id="KW-1185">Reference proteome</keyword>
<organism evidence="1 2">
    <name type="scientific">Alkalihalophilus pseudofirmus (strain ATCC BAA-2126 / JCM 17055 / OF4)</name>
    <name type="common">Bacillus pseudofirmus</name>
    <dbReference type="NCBI Taxonomy" id="398511"/>
    <lineage>
        <taxon>Bacteria</taxon>
        <taxon>Bacillati</taxon>
        <taxon>Bacillota</taxon>
        <taxon>Bacilli</taxon>
        <taxon>Bacillales</taxon>
        <taxon>Bacillaceae</taxon>
        <taxon>Alkalihalophilus</taxon>
    </lineage>
</organism>
<dbReference type="KEGG" id="bpf:BpOF4_21184"/>
<evidence type="ECO:0000313" key="1">
    <source>
        <dbReference type="EMBL" id="ADC52232.1"/>
    </source>
</evidence>
<dbReference type="RefSeq" id="WP_012961141.1">
    <property type="nucleotide sequence ID" value="NC_013792.1"/>
</dbReference>
<geneLocation type="plasmid" evidence="1 2">
    <name>pBpOF4-01</name>
</geneLocation>
<name>D3G1K6_ALKPO</name>
<dbReference type="EMBL" id="CP001879">
    <property type="protein sequence ID" value="ADC52232.1"/>
    <property type="molecule type" value="Genomic_DNA"/>
</dbReference>
<dbReference type="eggNOG" id="ENOG5032EAG">
    <property type="taxonomic scope" value="Bacteria"/>
</dbReference>
<sequence>MSNDNKLFIQKRDRVLLLHSVHFKSELYREYRDLLVKNKRITNGLVNSLPHEKQSFMRTVLRQVIREAHNEWQADESKIVEDKGEGNTDIKCSLCATGNRYIFYIKNKISGEKLNVGSDCIEDFVNDGLKLPTTIADLKKNATKIQRMFKLNSLIPDVNEKIEKWAAFLDKQPIYIPKERTKNYYDLMNTTQALYKDYLENGHKNDSVAEIAKNLETKEEYELNIERYVKQKIDVPFIVTKNIIKNLQRNGNKTALRMIESDNGFITSRTAGRVTETNFISFIINLLNTHFDKVDSSIVSMDHDRGQLVFQMKPLTRVNLYIGYQLFMEEVGMIIFGEEPIEMLTKSYLLQQSNIYESESAEIALKQMEKNLGKKFMKIAFISYNENEIIVHSRKSNQYHLCKMDNFINDNLKWAFGGDKNVDLSRSIKVMTHREYQLYREAKKVAKDMNRSINR</sequence>
<reference evidence="1 2" key="1">
    <citation type="journal article" date="2011" name="Environ. Microbiol.">
        <title>Genome of alkaliphilic Bacillus pseudofirmus OF4 reveals adaptations that support the ability to grow in an external pH range from 7.5 to 11.4.</title>
        <authorList>
            <person name="Janto B."/>
            <person name="Ahmed A."/>
            <person name="Ito M."/>
            <person name="Liu J."/>
            <person name="Hicks D.B."/>
            <person name="Pagni S."/>
            <person name="Fackelmayer O.J."/>
            <person name="Smith T.A."/>
            <person name="Earl J."/>
            <person name="Elbourne L.D."/>
            <person name="Hassan K."/>
            <person name="Paulsen I.T."/>
            <person name="Kolsto A.B."/>
            <person name="Tourasse N.J."/>
            <person name="Ehrlich G.D."/>
            <person name="Boissy R."/>
            <person name="Ivey D.M."/>
            <person name="Li G."/>
            <person name="Xue Y."/>
            <person name="Ma Y."/>
            <person name="Hu F.Z."/>
            <person name="Krulwich T.A."/>
        </authorList>
    </citation>
    <scope>NUCLEOTIDE SEQUENCE [LARGE SCALE GENOMIC DNA]</scope>
    <source>
        <strain evidence="2">ATCC BAA-2126 / JCM 17055 / OF4</strain>
    </source>
</reference>
<dbReference type="HOGENOM" id="CLU_603723_0_0_9"/>
<dbReference type="Proteomes" id="UP000001544">
    <property type="component" value="Plasmid pBpOF4-01"/>
</dbReference>
<evidence type="ECO:0000313" key="2">
    <source>
        <dbReference type="Proteomes" id="UP000001544"/>
    </source>
</evidence>
<keyword evidence="1" id="KW-0614">Plasmid</keyword>
<dbReference type="AlphaFoldDB" id="D3G1K6"/>
<gene>
    <name evidence="1" type="ordered locus">BpOF4_21184</name>
</gene>
<accession>D3G1K6</accession>
<proteinExistence type="predicted"/>